<dbReference type="SUPFAM" id="SSF75217">
    <property type="entry name" value="alpha/beta knot"/>
    <property type="match status" value="1"/>
</dbReference>
<dbReference type="InterPro" id="IPR029028">
    <property type="entry name" value="Alpha/beta_knot_MTases"/>
</dbReference>
<dbReference type="EMBL" id="CP071182">
    <property type="protein sequence ID" value="QSO46311.1"/>
    <property type="molecule type" value="Genomic_DNA"/>
</dbReference>
<dbReference type="GO" id="GO:0006396">
    <property type="term" value="P:RNA processing"/>
    <property type="evidence" value="ECO:0007669"/>
    <property type="project" value="InterPro"/>
</dbReference>
<dbReference type="InterPro" id="IPR053888">
    <property type="entry name" value="MRM3-like_sub_bind"/>
</dbReference>
<dbReference type="GO" id="GO:0032259">
    <property type="term" value="P:methylation"/>
    <property type="evidence" value="ECO:0007669"/>
    <property type="project" value="UniProtKB-KW"/>
</dbReference>
<evidence type="ECO:0000313" key="5">
    <source>
        <dbReference type="EMBL" id="QSO46311.1"/>
    </source>
</evidence>
<dbReference type="GO" id="GO:0008173">
    <property type="term" value="F:RNA methyltransferase activity"/>
    <property type="evidence" value="ECO:0007669"/>
    <property type="project" value="InterPro"/>
</dbReference>
<dbReference type="PANTHER" id="PTHR43191">
    <property type="entry name" value="RRNA METHYLTRANSFERASE 3"/>
    <property type="match status" value="1"/>
</dbReference>
<sequence>MYIESPKNPKVQAWAALKTNKGRTSHPAYLAEGARLAVEALQSDRHVEALLFDVAANDDYGRLRQLAQARSVAVHELSPHAFATLSDTVTSQGVMAVVAIPPSPPRYPAYTLVLDGVQDPGNVGTLLRTADAFGVPEVCCSESTADAFAPKVIRASMGGIFRVSVHRTDTASYIRDWMKQHQDGNVVITEADGSTPCHEIPFTHPTLVVIGSEASGVSDAARALASVEAYIPMTARTESLNAAVAGSIVLYESYRQRQSISP</sequence>
<dbReference type="CDD" id="cd18095">
    <property type="entry name" value="SpoU-like_rRNA-MTase"/>
    <property type="match status" value="1"/>
</dbReference>
<dbReference type="InterPro" id="IPR051259">
    <property type="entry name" value="rRNA_Methyltransferase"/>
</dbReference>
<dbReference type="InterPro" id="IPR029026">
    <property type="entry name" value="tRNA_m1G_MTases_N"/>
</dbReference>
<dbReference type="InterPro" id="IPR029064">
    <property type="entry name" value="Ribosomal_eL30-like_sf"/>
</dbReference>
<dbReference type="AlphaFoldDB" id="A0A9X7VWE5"/>
<dbReference type="Gene3D" id="3.30.1330.30">
    <property type="match status" value="1"/>
</dbReference>
<comment type="similarity">
    <text evidence="1">Belongs to the class IV-like SAM-binding methyltransferase superfamily. RNA methyltransferase TrmH family.</text>
</comment>
<dbReference type="GO" id="GO:0005737">
    <property type="term" value="C:cytoplasm"/>
    <property type="evidence" value="ECO:0007669"/>
    <property type="project" value="UniProtKB-ARBA"/>
</dbReference>
<organism evidence="5 6">
    <name type="scientific">Alicyclobacillus mengziensis</name>
    <dbReference type="NCBI Taxonomy" id="2931921"/>
    <lineage>
        <taxon>Bacteria</taxon>
        <taxon>Bacillati</taxon>
        <taxon>Bacillota</taxon>
        <taxon>Bacilli</taxon>
        <taxon>Bacillales</taxon>
        <taxon>Alicyclobacillaceae</taxon>
        <taxon>Alicyclobacillus</taxon>
    </lineage>
</organism>
<dbReference type="InterPro" id="IPR013123">
    <property type="entry name" value="SpoU_subst-bd"/>
</dbReference>
<dbReference type="PANTHER" id="PTHR43191:SF2">
    <property type="entry name" value="RRNA METHYLTRANSFERASE 3, MITOCHONDRIAL"/>
    <property type="match status" value="1"/>
</dbReference>
<dbReference type="Pfam" id="PF00588">
    <property type="entry name" value="SpoU_methylase"/>
    <property type="match status" value="1"/>
</dbReference>
<keyword evidence="2 5" id="KW-0489">Methyltransferase</keyword>
<reference evidence="5 6" key="1">
    <citation type="submission" date="2021-02" db="EMBL/GenBank/DDBJ databases">
        <title>Alicyclobacillus curvatus sp. nov. and Alicyclobacillus mengziensis sp. nov., two acidophilic bacteria isolated from acid mine drainage.</title>
        <authorList>
            <person name="Huang Y."/>
        </authorList>
    </citation>
    <scope>NUCLEOTIDE SEQUENCE [LARGE SCALE GENOMIC DNA]</scope>
    <source>
        <strain evidence="5 6">S30H14</strain>
    </source>
</reference>
<dbReference type="Proteomes" id="UP000663505">
    <property type="component" value="Chromosome"/>
</dbReference>
<dbReference type="KEGG" id="afx:JZ786_17670"/>
<dbReference type="GO" id="GO:0003723">
    <property type="term" value="F:RNA binding"/>
    <property type="evidence" value="ECO:0007669"/>
    <property type="project" value="InterPro"/>
</dbReference>
<name>A0A9X7VWE5_9BACL</name>
<accession>A0A9X7VWE5</accession>
<feature type="domain" description="RNA 2-O ribose methyltransferase substrate binding" evidence="4">
    <location>
        <begin position="30"/>
        <end position="104"/>
    </location>
</feature>
<protein>
    <submittedName>
        <fullName evidence="5">RNA methyltransferase</fullName>
    </submittedName>
</protein>
<evidence type="ECO:0000256" key="3">
    <source>
        <dbReference type="ARBA" id="ARBA00022679"/>
    </source>
</evidence>
<gene>
    <name evidence="5" type="ORF">JZ786_17670</name>
</gene>
<dbReference type="Pfam" id="PF22435">
    <property type="entry name" value="MRM3-like_sub_bind"/>
    <property type="match status" value="1"/>
</dbReference>
<dbReference type="RefSeq" id="WP_206655681.1">
    <property type="nucleotide sequence ID" value="NZ_CP071182.1"/>
</dbReference>
<evidence type="ECO:0000313" key="6">
    <source>
        <dbReference type="Proteomes" id="UP000663505"/>
    </source>
</evidence>
<dbReference type="SUPFAM" id="SSF55315">
    <property type="entry name" value="L30e-like"/>
    <property type="match status" value="1"/>
</dbReference>
<keyword evidence="3" id="KW-0808">Transferase</keyword>
<dbReference type="Gene3D" id="3.40.1280.10">
    <property type="match status" value="1"/>
</dbReference>
<keyword evidence="6" id="KW-1185">Reference proteome</keyword>
<evidence type="ECO:0000259" key="4">
    <source>
        <dbReference type="SMART" id="SM00967"/>
    </source>
</evidence>
<proteinExistence type="inferred from homology"/>
<evidence type="ECO:0000256" key="2">
    <source>
        <dbReference type="ARBA" id="ARBA00022603"/>
    </source>
</evidence>
<dbReference type="InterPro" id="IPR001537">
    <property type="entry name" value="SpoU_MeTrfase"/>
</dbReference>
<evidence type="ECO:0000256" key="1">
    <source>
        <dbReference type="ARBA" id="ARBA00007228"/>
    </source>
</evidence>
<dbReference type="SMART" id="SM00967">
    <property type="entry name" value="SpoU_sub_bind"/>
    <property type="match status" value="1"/>
</dbReference>